<evidence type="ECO:0000313" key="2">
    <source>
        <dbReference type="Proteomes" id="UP000257109"/>
    </source>
</evidence>
<gene>
    <name evidence="1" type="ORF">CR513_62099</name>
</gene>
<dbReference type="Proteomes" id="UP000257109">
    <property type="component" value="Unassembled WGS sequence"/>
</dbReference>
<protein>
    <submittedName>
        <fullName evidence="1">Uncharacterized protein</fullName>
    </submittedName>
</protein>
<name>A0A371E1A9_MUCPR</name>
<dbReference type="OrthoDB" id="1937804at2759"/>
<keyword evidence="2" id="KW-1185">Reference proteome</keyword>
<evidence type="ECO:0000313" key="1">
    <source>
        <dbReference type="EMBL" id="RDX58573.1"/>
    </source>
</evidence>
<dbReference type="EMBL" id="QJKJ01017351">
    <property type="protein sequence ID" value="RDX58573.1"/>
    <property type="molecule type" value="Genomic_DNA"/>
</dbReference>
<proteinExistence type="predicted"/>
<dbReference type="AlphaFoldDB" id="A0A371E1A9"/>
<reference evidence="1" key="1">
    <citation type="submission" date="2018-05" db="EMBL/GenBank/DDBJ databases">
        <title>Draft genome of Mucuna pruriens seed.</title>
        <authorList>
            <person name="Nnadi N.E."/>
            <person name="Vos R."/>
            <person name="Hasami M.H."/>
            <person name="Devisetty U.K."/>
            <person name="Aguiy J.C."/>
        </authorList>
    </citation>
    <scope>NUCLEOTIDE SEQUENCE [LARGE SCALE GENOMIC DNA]</scope>
    <source>
        <strain evidence="1">JCA_2017</strain>
    </source>
</reference>
<accession>A0A371E1A9</accession>
<feature type="non-terminal residue" evidence="1">
    <location>
        <position position="1"/>
    </location>
</feature>
<comment type="caution">
    <text evidence="1">The sequence shown here is derived from an EMBL/GenBank/DDBJ whole genome shotgun (WGS) entry which is preliminary data.</text>
</comment>
<sequence>MFLPVLSGGDSKLIYYICLVTRFDKSSIWVDVAYLDLFFDLDKCNEYHRMYKHFPTIDYHQEVTAYIEQFPRA</sequence>
<organism evidence="1 2">
    <name type="scientific">Mucuna pruriens</name>
    <name type="common">Velvet bean</name>
    <name type="synonym">Dolichos pruriens</name>
    <dbReference type="NCBI Taxonomy" id="157652"/>
    <lineage>
        <taxon>Eukaryota</taxon>
        <taxon>Viridiplantae</taxon>
        <taxon>Streptophyta</taxon>
        <taxon>Embryophyta</taxon>
        <taxon>Tracheophyta</taxon>
        <taxon>Spermatophyta</taxon>
        <taxon>Magnoliopsida</taxon>
        <taxon>eudicotyledons</taxon>
        <taxon>Gunneridae</taxon>
        <taxon>Pentapetalae</taxon>
        <taxon>rosids</taxon>
        <taxon>fabids</taxon>
        <taxon>Fabales</taxon>
        <taxon>Fabaceae</taxon>
        <taxon>Papilionoideae</taxon>
        <taxon>50 kb inversion clade</taxon>
        <taxon>NPAAA clade</taxon>
        <taxon>indigoferoid/millettioid clade</taxon>
        <taxon>Phaseoleae</taxon>
        <taxon>Mucuna</taxon>
    </lineage>
</organism>